<evidence type="ECO:0000313" key="3">
    <source>
        <dbReference type="EMBL" id="KAK3332616.1"/>
    </source>
</evidence>
<evidence type="ECO:0000313" key="4">
    <source>
        <dbReference type="Proteomes" id="UP001286456"/>
    </source>
</evidence>
<dbReference type="AlphaFoldDB" id="A0AAE0IY06"/>
<name>A0AAE0IY06_9PEZI</name>
<dbReference type="PANTHER" id="PTHR10622">
    <property type="entry name" value="HET DOMAIN-CONTAINING PROTEIN"/>
    <property type="match status" value="1"/>
</dbReference>
<feature type="region of interest" description="Disordered" evidence="1">
    <location>
        <begin position="534"/>
        <end position="557"/>
    </location>
</feature>
<feature type="domain" description="Heterokaryon incompatibility" evidence="2">
    <location>
        <begin position="22"/>
        <end position="112"/>
    </location>
</feature>
<dbReference type="PANTHER" id="PTHR10622:SF10">
    <property type="entry name" value="HET DOMAIN-CONTAINING PROTEIN"/>
    <property type="match status" value="1"/>
</dbReference>
<reference evidence="3" key="1">
    <citation type="journal article" date="2023" name="Mol. Phylogenet. Evol.">
        <title>Genome-scale phylogeny and comparative genomics of the fungal order Sordariales.</title>
        <authorList>
            <person name="Hensen N."/>
            <person name="Bonometti L."/>
            <person name="Westerberg I."/>
            <person name="Brannstrom I.O."/>
            <person name="Guillou S."/>
            <person name="Cros-Aarteil S."/>
            <person name="Calhoun S."/>
            <person name="Haridas S."/>
            <person name="Kuo A."/>
            <person name="Mondo S."/>
            <person name="Pangilinan J."/>
            <person name="Riley R."/>
            <person name="LaButti K."/>
            <person name="Andreopoulos B."/>
            <person name="Lipzen A."/>
            <person name="Chen C."/>
            <person name="Yan M."/>
            <person name="Daum C."/>
            <person name="Ng V."/>
            <person name="Clum A."/>
            <person name="Steindorff A."/>
            <person name="Ohm R.A."/>
            <person name="Martin F."/>
            <person name="Silar P."/>
            <person name="Natvig D.O."/>
            <person name="Lalanne C."/>
            <person name="Gautier V."/>
            <person name="Ament-Velasquez S.L."/>
            <person name="Kruys A."/>
            <person name="Hutchinson M.I."/>
            <person name="Powell A.J."/>
            <person name="Barry K."/>
            <person name="Miller A.N."/>
            <person name="Grigoriev I.V."/>
            <person name="Debuchy R."/>
            <person name="Gladieux P."/>
            <person name="Hiltunen Thoren M."/>
            <person name="Johannesson H."/>
        </authorList>
    </citation>
    <scope>NUCLEOTIDE SEQUENCE</scope>
    <source>
        <strain evidence="3">SMH4131-1</strain>
    </source>
</reference>
<dbReference type="Pfam" id="PF06985">
    <property type="entry name" value="HET"/>
    <property type="match status" value="1"/>
</dbReference>
<evidence type="ECO:0000259" key="2">
    <source>
        <dbReference type="Pfam" id="PF06985"/>
    </source>
</evidence>
<evidence type="ECO:0000256" key="1">
    <source>
        <dbReference type="SAM" id="MobiDB-lite"/>
    </source>
</evidence>
<protein>
    <submittedName>
        <fullName evidence="3">HET domain-containing protein</fullName>
    </submittedName>
</protein>
<comment type="caution">
    <text evidence="3">The sequence shown here is derived from an EMBL/GenBank/DDBJ whole genome shotgun (WGS) entry which is preliminary data.</text>
</comment>
<dbReference type="Proteomes" id="UP001286456">
    <property type="component" value="Unassembled WGS sequence"/>
</dbReference>
<proteinExistence type="predicted"/>
<dbReference type="InterPro" id="IPR010730">
    <property type="entry name" value="HET"/>
</dbReference>
<gene>
    <name evidence="3" type="ORF">B0T19DRAFT_107796</name>
</gene>
<reference evidence="3" key="2">
    <citation type="submission" date="2023-06" db="EMBL/GenBank/DDBJ databases">
        <authorList>
            <consortium name="Lawrence Berkeley National Laboratory"/>
            <person name="Haridas S."/>
            <person name="Hensen N."/>
            <person name="Bonometti L."/>
            <person name="Westerberg I."/>
            <person name="Brannstrom I.O."/>
            <person name="Guillou S."/>
            <person name="Cros-Aarteil S."/>
            <person name="Calhoun S."/>
            <person name="Kuo A."/>
            <person name="Mondo S."/>
            <person name="Pangilinan J."/>
            <person name="Riley R."/>
            <person name="Labutti K."/>
            <person name="Andreopoulos B."/>
            <person name="Lipzen A."/>
            <person name="Chen C."/>
            <person name="Yanf M."/>
            <person name="Daum C."/>
            <person name="Ng V."/>
            <person name="Clum A."/>
            <person name="Steindorff A."/>
            <person name="Ohm R."/>
            <person name="Martin F."/>
            <person name="Silar P."/>
            <person name="Natvig D."/>
            <person name="Lalanne C."/>
            <person name="Gautier V."/>
            <person name="Ament-Velasquez S.L."/>
            <person name="Kruys A."/>
            <person name="Hutchinson M.I."/>
            <person name="Powell A.J."/>
            <person name="Barry K."/>
            <person name="Miller A.N."/>
            <person name="Grigoriev I.V."/>
            <person name="Debuchy R."/>
            <person name="Gladieux P."/>
            <person name="Thoren M.H."/>
            <person name="Johannesson H."/>
        </authorList>
    </citation>
    <scope>NUCLEOTIDE SEQUENCE</scope>
    <source>
        <strain evidence="3">SMH4131-1</strain>
    </source>
</reference>
<dbReference type="EMBL" id="JAUEPO010000002">
    <property type="protein sequence ID" value="KAK3332616.1"/>
    <property type="molecule type" value="Genomic_DNA"/>
</dbReference>
<accession>A0AAE0IY06</accession>
<keyword evidence="4" id="KW-1185">Reference proteome</keyword>
<sequence>MRLLDTHTLQLKEFIGKNIPSYAILSHTWNGDQELSFQEWQKLSPAAENKSGYLKILGACQIAAGHCHQYLWIDTICIDKTSSAELSEAINSMFAWYRDSAVCYVYLSDVDEVPGVGAHNVMARDSPFRRSRWFDRGWTLQELLAPKHRVFITSDWTNISDFVPSQTLIDAISDITGIGSTYLNEGWSAIKTASVARRMSWAAKRETTRVEDLAYCLFGLFNINMPLLYGEGHKAFDRLQEEIIRSSNDHTIFCWVWHNDHVPYGWRSVMAPSAKVFKDSAKYSPVDVDYRMSLAYTITNAGLKIKLPTIATASGQLAMLDVYIGNPDEGMPADGGFDKVCLPLSGGAILNRASFPPHPFPLDKILLKPPRKLFLGLGSEDDWPHRQIAAIAPHRFSGPEYDVGFYVVVVGGRLISLRDMNTPEAIDPHRRAADDLILFRKPTGLSVGFAVHRAVARIYSDFREMSIVLTVTRRGRDFRWAVERETDCRANAFIARESDILPSKNVRPVYILFPNSGGLGGREMLTLAQLGNQTHGNRSVGTHATNLSQRQSVPSVD</sequence>
<organism evidence="3 4">
    <name type="scientific">Cercophora scortea</name>
    <dbReference type="NCBI Taxonomy" id="314031"/>
    <lineage>
        <taxon>Eukaryota</taxon>
        <taxon>Fungi</taxon>
        <taxon>Dikarya</taxon>
        <taxon>Ascomycota</taxon>
        <taxon>Pezizomycotina</taxon>
        <taxon>Sordariomycetes</taxon>
        <taxon>Sordariomycetidae</taxon>
        <taxon>Sordariales</taxon>
        <taxon>Lasiosphaeriaceae</taxon>
        <taxon>Cercophora</taxon>
    </lineage>
</organism>